<dbReference type="PANTHER" id="PTHR48079:SF6">
    <property type="entry name" value="NAD(P)-BINDING DOMAIN-CONTAINING PROTEIN-RELATED"/>
    <property type="match status" value="1"/>
</dbReference>
<dbReference type="RefSeq" id="WP_136642581.1">
    <property type="nucleotide sequence ID" value="NZ_QYRT01000023.1"/>
</dbReference>
<dbReference type="AlphaFoldDB" id="A0A4T2BZ05"/>
<dbReference type="EMBL" id="QYRT01000023">
    <property type="protein sequence ID" value="TIH34868.1"/>
    <property type="molecule type" value="Genomic_DNA"/>
</dbReference>
<dbReference type="Pfam" id="PF01370">
    <property type="entry name" value="Epimerase"/>
    <property type="match status" value="1"/>
</dbReference>
<dbReference type="InterPro" id="IPR051783">
    <property type="entry name" value="NAD(P)-dependent_oxidoreduct"/>
</dbReference>
<evidence type="ECO:0000313" key="3">
    <source>
        <dbReference type="Proteomes" id="UP000306192"/>
    </source>
</evidence>
<protein>
    <submittedName>
        <fullName evidence="2">SDR family oxidoreductase</fullName>
    </submittedName>
</protein>
<gene>
    <name evidence="2" type="ORF">D4765_12265</name>
</gene>
<dbReference type="InterPro" id="IPR036291">
    <property type="entry name" value="NAD(P)-bd_dom_sf"/>
</dbReference>
<feature type="domain" description="NAD-dependent epimerase/dehydratase" evidence="1">
    <location>
        <begin position="3"/>
        <end position="212"/>
    </location>
</feature>
<dbReference type="GO" id="GO:0005737">
    <property type="term" value="C:cytoplasm"/>
    <property type="evidence" value="ECO:0007669"/>
    <property type="project" value="TreeGrafter"/>
</dbReference>
<dbReference type="Gene3D" id="3.40.50.720">
    <property type="entry name" value="NAD(P)-binding Rossmann-like Domain"/>
    <property type="match status" value="1"/>
</dbReference>
<proteinExistence type="predicted"/>
<dbReference type="CDD" id="cd05262">
    <property type="entry name" value="SDR_a7"/>
    <property type="match status" value="1"/>
</dbReference>
<evidence type="ECO:0000259" key="1">
    <source>
        <dbReference type="Pfam" id="PF01370"/>
    </source>
</evidence>
<dbReference type="Proteomes" id="UP000306192">
    <property type="component" value="Unassembled WGS sequence"/>
</dbReference>
<accession>A0A4T2BZ05</accession>
<keyword evidence="3" id="KW-1185">Reference proteome</keyword>
<dbReference type="SUPFAM" id="SSF51735">
    <property type="entry name" value="NAD(P)-binding Rossmann-fold domains"/>
    <property type="match status" value="1"/>
</dbReference>
<dbReference type="GO" id="GO:0004029">
    <property type="term" value="F:aldehyde dehydrogenase (NAD+) activity"/>
    <property type="evidence" value="ECO:0007669"/>
    <property type="project" value="TreeGrafter"/>
</dbReference>
<evidence type="ECO:0000313" key="2">
    <source>
        <dbReference type="EMBL" id="TIH34868.1"/>
    </source>
</evidence>
<name>A0A4T2BZ05_9MICO</name>
<sequence>MRVFITGASGWIGSAVTDELLANGYQVLGLARSDSSAEALEAKGAEVLRGDLDDLEALRSGASSTDATIHLANKHDWANPAVSNKAEREAVETIGEALAGSNRKFLLASGVAGAVAGRALTENDASPFHGLESPRGGSENRALEYVEQGVGTVSVRFAPTVHGAGDQGFVKFIVDAARANGFSGYVGDGANNWPAVHRSDAARVVRLGLEKAAPGTLLHAIGEQAIPTRTIAEAIGRGLNLPVRSIDPGEATAKLGMIGGFFAMDIPASSALTQQLLGWTPTGPTLVDDLDAGSYFA</sequence>
<reference evidence="2 3" key="1">
    <citation type="journal article" date="2019" name="Microorganisms">
        <title>Systematic Affiliation and Genome Analysis of Subtercola vilae DB165(T) with Particular Emphasis on Cold Adaptation of an Isolate from a High-Altitude Cold Volcano Lake.</title>
        <authorList>
            <person name="Villalobos A.S."/>
            <person name="Wiese J."/>
            <person name="Imhoff J.F."/>
            <person name="Dorador C."/>
            <person name="Keller A."/>
            <person name="Hentschel U."/>
        </authorList>
    </citation>
    <scope>NUCLEOTIDE SEQUENCE [LARGE SCALE GENOMIC DNA]</scope>
    <source>
        <strain evidence="2 3">DB165</strain>
    </source>
</reference>
<dbReference type="OrthoDB" id="9787292at2"/>
<comment type="caution">
    <text evidence="2">The sequence shown here is derived from an EMBL/GenBank/DDBJ whole genome shotgun (WGS) entry which is preliminary data.</text>
</comment>
<dbReference type="PANTHER" id="PTHR48079">
    <property type="entry name" value="PROTEIN YEEZ"/>
    <property type="match status" value="1"/>
</dbReference>
<dbReference type="InterPro" id="IPR001509">
    <property type="entry name" value="Epimerase_deHydtase"/>
</dbReference>
<organism evidence="2 3">
    <name type="scientific">Subtercola vilae</name>
    <dbReference type="NCBI Taxonomy" id="2056433"/>
    <lineage>
        <taxon>Bacteria</taxon>
        <taxon>Bacillati</taxon>
        <taxon>Actinomycetota</taxon>
        <taxon>Actinomycetes</taxon>
        <taxon>Micrococcales</taxon>
        <taxon>Microbacteriaceae</taxon>
        <taxon>Subtercola</taxon>
    </lineage>
</organism>